<dbReference type="SUPFAM" id="SSF46689">
    <property type="entry name" value="Homeodomain-like"/>
    <property type="match status" value="1"/>
</dbReference>
<dbReference type="Gene3D" id="1.10.10.60">
    <property type="entry name" value="Homeodomain-like"/>
    <property type="match status" value="1"/>
</dbReference>
<evidence type="ECO:0000259" key="3">
    <source>
        <dbReference type="PROSITE" id="PS51253"/>
    </source>
</evidence>
<dbReference type="PANTHER" id="PTHR19303">
    <property type="entry name" value="TRANSPOSON"/>
    <property type="match status" value="1"/>
</dbReference>
<evidence type="ECO:0000256" key="1">
    <source>
        <dbReference type="ARBA" id="ARBA00023125"/>
    </source>
</evidence>
<proteinExistence type="predicted"/>
<keyword evidence="5" id="KW-1185">Reference proteome</keyword>
<accession>A0A6G0XEA0</accession>
<dbReference type="VEuPathDB" id="FungiDB:AeMF1_014930"/>
<feature type="region of interest" description="Disordered" evidence="2">
    <location>
        <begin position="387"/>
        <end position="436"/>
    </location>
</feature>
<dbReference type="SMART" id="SM00674">
    <property type="entry name" value="CENPB"/>
    <property type="match status" value="1"/>
</dbReference>
<dbReference type="EMBL" id="VJMJ01000074">
    <property type="protein sequence ID" value="KAF0738451.1"/>
    <property type="molecule type" value="Genomic_DNA"/>
</dbReference>
<dbReference type="Pfam" id="PF03221">
    <property type="entry name" value="HTH_Tnp_Tc5"/>
    <property type="match status" value="1"/>
</dbReference>
<dbReference type="InterPro" id="IPR006600">
    <property type="entry name" value="HTH_CenpB_DNA-bd_dom"/>
</dbReference>
<dbReference type="Proteomes" id="UP000481153">
    <property type="component" value="Unassembled WGS sequence"/>
</dbReference>
<evidence type="ECO:0000313" key="5">
    <source>
        <dbReference type="Proteomes" id="UP000481153"/>
    </source>
</evidence>
<organism evidence="4 5">
    <name type="scientific">Aphanomyces euteiches</name>
    <dbReference type="NCBI Taxonomy" id="100861"/>
    <lineage>
        <taxon>Eukaryota</taxon>
        <taxon>Sar</taxon>
        <taxon>Stramenopiles</taxon>
        <taxon>Oomycota</taxon>
        <taxon>Saprolegniomycetes</taxon>
        <taxon>Saprolegniales</taxon>
        <taxon>Verrucalvaceae</taxon>
        <taxon>Aphanomyces</taxon>
    </lineage>
</organism>
<dbReference type="GO" id="GO:0003677">
    <property type="term" value="F:DNA binding"/>
    <property type="evidence" value="ECO:0007669"/>
    <property type="project" value="UniProtKB-KW"/>
</dbReference>
<name>A0A6G0XEA0_9STRA</name>
<dbReference type="GO" id="GO:0005634">
    <property type="term" value="C:nucleus"/>
    <property type="evidence" value="ECO:0007669"/>
    <property type="project" value="TreeGrafter"/>
</dbReference>
<evidence type="ECO:0000313" key="4">
    <source>
        <dbReference type="EMBL" id="KAF0738451.1"/>
    </source>
</evidence>
<dbReference type="PROSITE" id="PS51253">
    <property type="entry name" value="HTH_CENPB"/>
    <property type="match status" value="1"/>
</dbReference>
<evidence type="ECO:0000256" key="2">
    <source>
        <dbReference type="SAM" id="MobiDB-lite"/>
    </source>
</evidence>
<comment type="caution">
    <text evidence="4">The sequence shown here is derived from an EMBL/GenBank/DDBJ whole genome shotgun (WGS) entry which is preliminary data.</text>
</comment>
<dbReference type="InterPro" id="IPR050863">
    <property type="entry name" value="CenT-Element_Derived"/>
</dbReference>
<dbReference type="InterPro" id="IPR004875">
    <property type="entry name" value="DDE_SF_endonuclease_dom"/>
</dbReference>
<dbReference type="InterPro" id="IPR009057">
    <property type="entry name" value="Homeodomain-like_sf"/>
</dbReference>
<dbReference type="Pfam" id="PF03184">
    <property type="entry name" value="DDE_1"/>
    <property type="match status" value="1"/>
</dbReference>
<dbReference type="PANTHER" id="PTHR19303:SF74">
    <property type="entry name" value="POGO TRANSPOSABLE ELEMENT WITH KRAB DOMAIN"/>
    <property type="match status" value="1"/>
</dbReference>
<sequence>MTCVEAAATTGAAYSTLTAHVRANKSGLKIREKGRTPALPIESEQELVEWIIGMQTQGLPLKRRDVIVRACKIGRRIHPTFKLGGGWSKRFRQRHPILTNQIAQPISRALNSVDVEGINAMFDLLNNEIKTYDLTPDRIWNMDETAFRSRKNARKVVAVKGSRNVWLQTLDANYHLSVTACVRADGIIFPPTFILPGESIERSLTLSCNVPGATVTTGPKGWMNEDLFISWMKHFAKIRLLCLPSNATHLLQPLDVAVFKSFKREIEQNIFEEMINDDTGGLFSISKAKAIEIASAAWTAKILAGNVVAGFGACGIWPPSKVKMSERLSRYKENGLPGHIERAEWLQHREAIRSEVLVLPSVPKRQRSTKRVVPGARMLSLETLQATDNTTKERQDALERSAALKKRKTKSGRQARPNQARSDTRHATEGSNELFASSHLETVHEIIAL</sequence>
<reference evidence="4 5" key="1">
    <citation type="submission" date="2019-07" db="EMBL/GenBank/DDBJ databases">
        <title>Genomics analysis of Aphanomyces spp. identifies a new class of oomycete effector associated with host adaptation.</title>
        <authorList>
            <person name="Gaulin E."/>
        </authorList>
    </citation>
    <scope>NUCLEOTIDE SEQUENCE [LARGE SCALE GENOMIC DNA]</scope>
    <source>
        <strain evidence="4 5">ATCC 201684</strain>
    </source>
</reference>
<keyword evidence="1" id="KW-0238">DNA-binding</keyword>
<dbReference type="VEuPathDB" id="FungiDB:AeMF1_018830"/>
<feature type="domain" description="HTH CENPB-type" evidence="3">
    <location>
        <begin position="31"/>
        <end position="101"/>
    </location>
</feature>
<gene>
    <name evidence="4" type="ORF">Ae201684_005682</name>
</gene>
<dbReference type="AlphaFoldDB" id="A0A6G0XEA0"/>
<feature type="compositionally biased region" description="Basic residues" evidence="2">
    <location>
        <begin position="403"/>
        <end position="413"/>
    </location>
</feature>
<feature type="compositionally biased region" description="Basic and acidic residues" evidence="2">
    <location>
        <begin position="390"/>
        <end position="399"/>
    </location>
</feature>
<protein>
    <recommendedName>
        <fullName evidence="3">HTH CENPB-type domain-containing protein</fullName>
    </recommendedName>
</protein>